<dbReference type="Gene3D" id="2.160.10.10">
    <property type="entry name" value="Hexapeptide repeat proteins"/>
    <property type="match status" value="1"/>
</dbReference>
<dbReference type="InterPro" id="IPR001451">
    <property type="entry name" value="Hexapep"/>
</dbReference>
<keyword evidence="3" id="KW-0012">Acyltransferase</keyword>
<proteinExistence type="predicted"/>
<keyword evidence="5" id="KW-1185">Reference proteome</keyword>
<evidence type="ECO:0000256" key="1">
    <source>
        <dbReference type="ARBA" id="ARBA00022679"/>
    </source>
</evidence>
<dbReference type="PROSITE" id="PS00101">
    <property type="entry name" value="HEXAPEP_TRANSFERASES"/>
    <property type="match status" value="1"/>
</dbReference>
<evidence type="ECO:0000313" key="5">
    <source>
        <dbReference type="Proteomes" id="UP000094165"/>
    </source>
</evidence>
<dbReference type="Pfam" id="PF00132">
    <property type="entry name" value="Hexapep"/>
    <property type="match status" value="1"/>
</dbReference>
<dbReference type="EMBL" id="AJYW02000313">
    <property type="protein sequence ID" value="OEE69541.1"/>
    <property type="molecule type" value="Genomic_DNA"/>
</dbReference>
<dbReference type="GO" id="GO:0016746">
    <property type="term" value="F:acyltransferase activity"/>
    <property type="evidence" value="ECO:0007669"/>
    <property type="project" value="UniProtKB-KW"/>
</dbReference>
<dbReference type="PANTHER" id="PTHR23416">
    <property type="entry name" value="SIALIC ACID SYNTHASE-RELATED"/>
    <property type="match status" value="1"/>
</dbReference>
<sequence>MLATKTNEFKSWLKDHPNPKFRNLFLFLKQARMAELPTPHIMNKIFYGVYTFARNSINEILRILFHTPAFKGRLSRYGKRLYLYGGIPYISGPLTINIGSDCRISGQTTFSGRSSSQSPTLTLGHNIGIGWQTTIAVGQQVVLGDNVRLAGGVFLCGYSGHPLDPVRRAKGEADDETQVGNIILEKDVWLGSNVTVMSNVTIGQGTVVATGSVVTKDLPPFVIAAGNPAKVIRSIPDSQTHQTEGERYA</sequence>
<protein>
    <submittedName>
        <fullName evidence="4">Acetyltransferase</fullName>
    </submittedName>
</protein>
<evidence type="ECO:0000256" key="3">
    <source>
        <dbReference type="ARBA" id="ARBA00023315"/>
    </source>
</evidence>
<organism evidence="4 5">
    <name type="scientific">Vibrio genomosp. F6 str. FF-238</name>
    <dbReference type="NCBI Taxonomy" id="1191298"/>
    <lineage>
        <taxon>Bacteria</taxon>
        <taxon>Pseudomonadati</taxon>
        <taxon>Pseudomonadota</taxon>
        <taxon>Gammaproteobacteria</taxon>
        <taxon>Vibrionales</taxon>
        <taxon>Vibrionaceae</taxon>
        <taxon>Vibrio</taxon>
    </lineage>
</organism>
<dbReference type="RefSeq" id="WP_017051599.1">
    <property type="nucleotide sequence ID" value="NZ_AJYW02000313.1"/>
</dbReference>
<gene>
    <name evidence="4" type="ORF">A130_09665</name>
</gene>
<dbReference type="Proteomes" id="UP000094165">
    <property type="component" value="Unassembled WGS sequence"/>
</dbReference>
<dbReference type="InterPro" id="IPR011004">
    <property type="entry name" value="Trimer_LpxA-like_sf"/>
</dbReference>
<dbReference type="InterPro" id="IPR051159">
    <property type="entry name" value="Hexapeptide_acetyltransf"/>
</dbReference>
<dbReference type="AlphaFoldDB" id="A0A1E5CLF6"/>
<keyword evidence="1 4" id="KW-0808">Transferase</keyword>
<evidence type="ECO:0000313" key="4">
    <source>
        <dbReference type="EMBL" id="OEE69541.1"/>
    </source>
</evidence>
<dbReference type="CDD" id="cd04647">
    <property type="entry name" value="LbH_MAT_like"/>
    <property type="match status" value="1"/>
</dbReference>
<reference evidence="4 5" key="1">
    <citation type="journal article" date="2012" name="Science">
        <title>Ecological populations of bacteria act as socially cohesive units of antibiotic production and resistance.</title>
        <authorList>
            <person name="Cordero O.X."/>
            <person name="Wildschutte H."/>
            <person name="Kirkup B."/>
            <person name="Proehl S."/>
            <person name="Ngo L."/>
            <person name="Hussain F."/>
            <person name="Le Roux F."/>
            <person name="Mincer T."/>
            <person name="Polz M.F."/>
        </authorList>
    </citation>
    <scope>NUCLEOTIDE SEQUENCE [LARGE SCALE GENOMIC DNA]</scope>
    <source>
        <strain evidence="4 5">FF-238</strain>
    </source>
</reference>
<evidence type="ECO:0000256" key="2">
    <source>
        <dbReference type="ARBA" id="ARBA00022737"/>
    </source>
</evidence>
<dbReference type="SUPFAM" id="SSF51161">
    <property type="entry name" value="Trimeric LpxA-like enzymes"/>
    <property type="match status" value="1"/>
</dbReference>
<dbReference type="InterPro" id="IPR018357">
    <property type="entry name" value="Hexapep_transf_CS"/>
</dbReference>
<name>A0A1E5CLF6_9VIBR</name>
<accession>A0A1E5CLF6</accession>
<keyword evidence="2" id="KW-0677">Repeat</keyword>
<comment type="caution">
    <text evidence="4">The sequence shown here is derived from an EMBL/GenBank/DDBJ whole genome shotgun (WGS) entry which is preliminary data.</text>
</comment>